<dbReference type="GO" id="GO:0005524">
    <property type="term" value="F:ATP binding"/>
    <property type="evidence" value="ECO:0007669"/>
    <property type="project" value="UniProtKB-KW"/>
</dbReference>
<dbReference type="PANTHER" id="PTHR45800:SF4">
    <property type="entry name" value="PHOSPHATIDYLINOSITOL 4-KINASE GAMMA 3"/>
    <property type="match status" value="1"/>
</dbReference>
<evidence type="ECO:0000313" key="10">
    <source>
        <dbReference type="Proteomes" id="UP000886595"/>
    </source>
</evidence>
<dbReference type="EMBL" id="JAAMPC010000002">
    <property type="protein sequence ID" value="KAG2326951.1"/>
    <property type="molecule type" value="Genomic_DNA"/>
</dbReference>
<protein>
    <recommendedName>
        <fullName evidence="2">1-phosphatidylinositol 4-kinase</fullName>
        <ecNumber evidence="2">2.7.1.67</ecNumber>
    </recommendedName>
</protein>
<dbReference type="OrthoDB" id="1057137at2759"/>
<evidence type="ECO:0000256" key="6">
    <source>
        <dbReference type="ARBA" id="ARBA00022840"/>
    </source>
</evidence>
<evidence type="ECO:0000256" key="4">
    <source>
        <dbReference type="ARBA" id="ARBA00022741"/>
    </source>
</evidence>
<evidence type="ECO:0000256" key="7">
    <source>
        <dbReference type="SAM" id="MobiDB-lite"/>
    </source>
</evidence>
<proteinExistence type="inferred from homology"/>
<dbReference type="Pfam" id="PF09793">
    <property type="entry name" value="AD"/>
    <property type="match status" value="1"/>
</dbReference>
<comment type="caution">
    <text evidence="9">The sequence shown here is derived from an EMBL/GenBank/DDBJ whole genome shotgun (WGS) entry which is preliminary data.</text>
</comment>
<dbReference type="AlphaFoldDB" id="A0A8X7WCG0"/>
<dbReference type="InterPro" id="IPR047574">
    <property type="entry name" value="AD"/>
</dbReference>
<keyword evidence="10" id="KW-1185">Reference proteome</keyword>
<keyword evidence="3" id="KW-0808">Transferase</keyword>
<feature type="region of interest" description="Disordered" evidence="7">
    <location>
        <begin position="468"/>
        <end position="489"/>
    </location>
</feature>
<name>A0A8X7WCG0_BRACI</name>
<dbReference type="InterPro" id="IPR000403">
    <property type="entry name" value="PI3/4_kinase_cat_dom"/>
</dbReference>
<organism evidence="9 10">
    <name type="scientific">Brassica carinata</name>
    <name type="common">Ethiopian mustard</name>
    <name type="synonym">Abyssinian cabbage</name>
    <dbReference type="NCBI Taxonomy" id="52824"/>
    <lineage>
        <taxon>Eukaryota</taxon>
        <taxon>Viridiplantae</taxon>
        <taxon>Streptophyta</taxon>
        <taxon>Embryophyta</taxon>
        <taxon>Tracheophyta</taxon>
        <taxon>Spermatophyta</taxon>
        <taxon>Magnoliopsida</taxon>
        <taxon>eudicotyledons</taxon>
        <taxon>Gunneridae</taxon>
        <taxon>Pentapetalae</taxon>
        <taxon>rosids</taxon>
        <taxon>malvids</taxon>
        <taxon>Brassicales</taxon>
        <taxon>Brassicaceae</taxon>
        <taxon>Brassiceae</taxon>
        <taxon>Brassica</taxon>
    </lineage>
</organism>
<comment type="similarity">
    <text evidence="1">Belongs to the PI3/PI4-kinase family. Type II PI4K subfamily.</text>
</comment>
<feature type="domain" description="AD" evidence="8">
    <location>
        <begin position="519"/>
        <end position="610"/>
    </location>
</feature>
<evidence type="ECO:0000256" key="3">
    <source>
        <dbReference type="ARBA" id="ARBA00022679"/>
    </source>
</evidence>
<dbReference type="PANTHER" id="PTHR45800">
    <property type="entry name" value="PHOSPHATIDYLINOSITOL 4-KINASE GAMMA"/>
    <property type="match status" value="1"/>
</dbReference>
<dbReference type="PROSITE" id="PS52001">
    <property type="entry name" value="AD"/>
    <property type="match status" value="1"/>
</dbReference>
<dbReference type="InterPro" id="IPR019181">
    <property type="entry name" value="LSM12_ABD"/>
</dbReference>
<gene>
    <name evidence="9" type="ORF">Bca52824_009679</name>
</gene>
<evidence type="ECO:0000256" key="1">
    <source>
        <dbReference type="ARBA" id="ARBA00008941"/>
    </source>
</evidence>
<evidence type="ECO:0000313" key="9">
    <source>
        <dbReference type="EMBL" id="KAG2326951.1"/>
    </source>
</evidence>
<accession>A0A8X7WCG0</accession>
<dbReference type="Pfam" id="PF00454">
    <property type="entry name" value="PI3_PI4_kinase"/>
    <property type="match status" value="1"/>
</dbReference>
<reference evidence="9 10" key="1">
    <citation type="submission" date="2020-02" db="EMBL/GenBank/DDBJ databases">
        <authorList>
            <person name="Ma Q."/>
            <person name="Huang Y."/>
            <person name="Song X."/>
            <person name="Pei D."/>
        </authorList>
    </citation>
    <scope>NUCLEOTIDE SEQUENCE [LARGE SCALE GENOMIC DNA]</scope>
    <source>
        <strain evidence="9">Sxm20200214</strain>
        <tissue evidence="9">Leaf</tissue>
    </source>
</reference>
<evidence type="ECO:0000256" key="2">
    <source>
        <dbReference type="ARBA" id="ARBA00012169"/>
    </source>
</evidence>
<keyword evidence="6" id="KW-0067">ATP-binding</keyword>
<evidence type="ECO:0000259" key="8">
    <source>
        <dbReference type="PROSITE" id="PS52001"/>
    </source>
</evidence>
<dbReference type="InterPro" id="IPR044571">
    <property type="entry name" value="P4KG1-8"/>
</dbReference>
<dbReference type="SMART" id="SM00995">
    <property type="entry name" value="AD"/>
    <property type="match status" value="1"/>
</dbReference>
<evidence type="ECO:0000256" key="5">
    <source>
        <dbReference type="ARBA" id="ARBA00022777"/>
    </source>
</evidence>
<keyword evidence="4" id="KW-0547">Nucleotide-binding</keyword>
<dbReference type="GO" id="GO:0004430">
    <property type="term" value="F:1-phosphatidylinositol 4-kinase activity"/>
    <property type="evidence" value="ECO:0007669"/>
    <property type="project" value="UniProtKB-EC"/>
</dbReference>
<feature type="compositionally biased region" description="Basic and acidic residues" evidence="7">
    <location>
        <begin position="476"/>
        <end position="489"/>
    </location>
</feature>
<sequence>MSPANATEIEIAGGEEGDKFEFKGIVLAYDPDPQFVIFHILSDVKINTVVSLSLRFRLVENITIPETGDSMNTRMVNENFISTLTYIGKCKDPLASKERWIDLSGLEEKEAIAIREIESIGVGVTAEAQKVFNDLSKTKIESIGVGVAAEAQKSFDAFSKTYPMEQDLVVEILPFPVMRAQDIIVAANMALKKKIVAQKISRATNGAYFLMDENEEEEEDEEDGRWRKGDKANREVAAYLLDIPKDREGDGFGGVPPTTMVRCMDFKGDTEKRWTKGSLQQFIPNQKWYVHGARSDAIFSIQDFQKMTLLDIRYGNTDRNQDNILHKEGKLIPIDHGECFPKEFYHYRLDWTIWKMAEIPYLAEMVEYVKTLDVDKDLEILRTNGIELGDRATFVFRVQHMVLKLGVLGGNVPKDIGNLLIENLATLFYNCMTRNSTAVTLMDSLQDSIKGVLQWVRDLRTEKELMTQRESMSMLSREEKTETKPRESRFRQRLRAIRAQLQVDGIKEVDKEESSTRTASSRSALLHNLKQEAIATREIKSIGVGVTAEAQKIFDAFSKTLPVQWVNKDILVSGEVRICSPYHDNCVTGGTATARDQIKAVLKQVRQELQLGTGGN</sequence>
<dbReference type="Proteomes" id="UP000886595">
    <property type="component" value="Unassembled WGS sequence"/>
</dbReference>
<keyword evidence="5" id="KW-0418">Kinase</keyword>
<dbReference type="EC" id="2.7.1.67" evidence="2"/>